<sequence length="454" mass="51091">MASALRASLVDIDRHIAALNSELVRLQAERENVLGKLAAVVYPILTLPDEITAEIFVQYTFWYPTEGCSPMILASVCSPWRSVALSTPRLWMNLDPGHPFTRLKSEDRAHGAELLRMWLPRTGALPVDIRIRLPNYDPAAHAEMFRLLGERSAQLRVLDLFAGDSIDIPNGWPGPLPSLTKISFTTTYDEIYIRSLLNAPELREASFRTCEFPSHFNWQSSVPWNQLTILRVFEVEISAWLQILKLATNLELLEFACEDELLAIVPATTPPVLLPRLQNLILGGHLTHDIIPFLTLPALRKFHLETVVGICGEQVVGLIRRSACILADLHLRVEDLDDMNALRDCLRASPTVRTLEINCRNITDDGDTVKQLLAVTTSGGVGRLESFKISFIQKDHTFCCDDPKGEAAHRPVVDMLDKLREMRSRGLKVEIQSVVDWFSDEINSRMIQEICGEV</sequence>
<protein>
    <recommendedName>
        <fullName evidence="4">F-box domain-containing protein</fullName>
    </recommendedName>
</protein>
<evidence type="ECO:0000313" key="2">
    <source>
        <dbReference type="EMBL" id="KAJ7620167.1"/>
    </source>
</evidence>
<feature type="coiled-coil region" evidence="1">
    <location>
        <begin position="9"/>
        <end position="36"/>
    </location>
</feature>
<organism evidence="2 3">
    <name type="scientific">Roridomyces roridus</name>
    <dbReference type="NCBI Taxonomy" id="1738132"/>
    <lineage>
        <taxon>Eukaryota</taxon>
        <taxon>Fungi</taxon>
        <taxon>Dikarya</taxon>
        <taxon>Basidiomycota</taxon>
        <taxon>Agaricomycotina</taxon>
        <taxon>Agaricomycetes</taxon>
        <taxon>Agaricomycetidae</taxon>
        <taxon>Agaricales</taxon>
        <taxon>Marasmiineae</taxon>
        <taxon>Mycenaceae</taxon>
        <taxon>Roridomyces</taxon>
    </lineage>
</organism>
<comment type="caution">
    <text evidence="2">The sequence shown here is derived from an EMBL/GenBank/DDBJ whole genome shotgun (WGS) entry which is preliminary data.</text>
</comment>
<dbReference type="EMBL" id="JARKIF010000017">
    <property type="protein sequence ID" value="KAJ7620167.1"/>
    <property type="molecule type" value="Genomic_DNA"/>
</dbReference>
<gene>
    <name evidence="2" type="ORF">FB45DRAFT_1006808</name>
</gene>
<evidence type="ECO:0000313" key="3">
    <source>
        <dbReference type="Proteomes" id="UP001221142"/>
    </source>
</evidence>
<dbReference type="Proteomes" id="UP001221142">
    <property type="component" value="Unassembled WGS sequence"/>
</dbReference>
<evidence type="ECO:0008006" key="4">
    <source>
        <dbReference type="Google" id="ProtNLM"/>
    </source>
</evidence>
<dbReference type="AlphaFoldDB" id="A0AAD7BGK6"/>
<name>A0AAD7BGK6_9AGAR</name>
<accession>A0AAD7BGK6</accession>
<keyword evidence="1" id="KW-0175">Coiled coil</keyword>
<dbReference type="SUPFAM" id="SSF52058">
    <property type="entry name" value="L domain-like"/>
    <property type="match status" value="1"/>
</dbReference>
<reference evidence="2" key="1">
    <citation type="submission" date="2023-03" db="EMBL/GenBank/DDBJ databases">
        <title>Massive genome expansion in bonnet fungi (Mycena s.s.) driven by repeated elements and novel gene families across ecological guilds.</title>
        <authorList>
            <consortium name="Lawrence Berkeley National Laboratory"/>
            <person name="Harder C.B."/>
            <person name="Miyauchi S."/>
            <person name="Viragh M."/>
            <person name="Kuo A."/>
            <person name="Thoen E."/>
            <person name="Andreopoulos B."/>
            <person name="Lu D."/>
            <person name="Skrede I."/>
            <person name="Drula E."/>
            <person name="Henrissat B."/>
            <person name="Morin E."/>
            <person name="Kohler A."/>
            <person name="Barry K."/>
            <person name="LaButti K."/>
            <person name="Morin E."/>
            <person name="Salamov A."/>
            <person name="Lipzen A."/>
            <person name="Mereny Z."/>
            <person name="Hegedus B."/>
            <person name="Baldrian P."/>
            <person name="Stursova M."/>
            <person name="Weitz H."/>
            <person name="Taylor A."/>
            <person name="Grigoriev I.V."/>
            <person name="Nagy L.G."/>
            <person name="Martin F."/>
            <person name="Kauserud H."/>
        </authorList>
    </citation>
    <scope>NUCLEOTIDE SEQUENCE</scope>
    <source>
        <strain evidence="2">9284</strain>
    </source>
</reference>
<dbReference type="Gene3D" id="1.20.1280.50">
    <property type="match status" value="1"/>
</dbReference>
<proteinExistence type="predicted"/>
<dbReference type="InterPro" id="IPR032675">
    <property type="entry name" value="LRR_dom_sf"/>
</dbReference>
<evidence type="ECO:0000256" key="1">
    <source>
        <dbReference type="SAM" id="Coils"/>
    </source>
</evidence>
<keyword evidence="3" id="KW-1185">Reference proteome</keyword>
<dbReference type="Gene3D" id="3.80.10.10">
    <property type="entry name" value="Ribonuclease Inhibitor"/>
    <property type="match status" value="1"/>
</dbReference>